<gene>
    <name evidence="14" type="ORF">B0T17DRAFT_624801</name>
</gene>
<dbReference type="PROSITE" id="PS00211">
    <property type="entry name" value="ABC_TRANSPORTER_1"/>
    <property type="match status" value="2"/>
</dbReference>
<proteinExistence type="predicted"/>
<keyword evidence="9" id="KW-0325">Glycoprotein</keyword>
<feature type="domain" description="ABC transmembrane type-1" evidence="13">
    <location>
        <begin position="1039"/>
        <end position="1361"/>
    </location>
</feature>
<dbReference type="CDD" id="cd03250">
    <property type="entry name" value="ABCC_MRP_domain1"/>
    <property type="match status" value="1"/>
</dbReference>
<comment type="caution">
    <text evidence="14">The sequence shown here is derived from an EMBL/GenBank/DDBJ whole genome shotgun (WGS) entry which is preliminary data.</text>
</comment>
<dbReference type="InterPro" id="IPR003593">
    <property type="entry name" value="AAA+_ATPase"/>
</dbReference>
<dbReference type="PROSITE" id="PS50893">
    <property type="entry name" value="ABC_TRANSPORTER_2"/>
    <property type="match status" value="2"/>
</dbReference>
<sequence>MSFASCSWPIWQTDDFSHCFQQDYLKILLPLIVIGLSFLQLFIGNILRAATRNQKQDNGYQRVANNEGAPISSHAHTDLPEQEELVSESEEDDEDLAINGGRLALAKTATHGSIKQADAPPGQTLSVVIEELAIAALVGVNAVALTTGAFGKDRGTISAIVGLTVWVYLLILVSLRLFLGNSQWRVPQIWNHTAAIYSVQWLFTTVIFRSVLVHPSSQLTQILIIVEFALNTLLFSVAMLTRKGNKVVVLEWEEGIEPSRENLASLFSHFTFAWVDSVLWAGWKEPLDLTRVWNLLPRDKAAAVLANYRHFKKTTSLSFHLVKYFKGMLIVQAAWAVMSGIFTFLPTLLLKAILEYVEDPSIAPRNVLWLYVILLPIVDIIRSVGDAQALWIGRKICINLRAILVGEIYAKALRRKAAAGKDTVLGAKKDAADADAASKGFLGKIKRAVGLGKKNKKDDPAIANGTANTTKDKAKTGDDDEQANMGTIINLMSVDSFKVSEVTSYLHFLVASAPTQLTVSIILLYQVMGKSAIPGFIIMCLLLPVNIMFARGFNSTQKTIMAATDKRIHTTNEILQNIRIIKYFAWEHRYATIVDEKRKAELAALRRRFMLWAAAVAVWNTVPILITFFSFFVYTIIEKKPLYPSVAFTAISLFMLLRYPLDQLGDMIAHVQESKVSIDRIQEFLSEEETEKFEQLGRENIDETGQRVIGFRDATFIWGSKTTTTEDGSMAFRLLDLDVDFKIGKLNVITGPTGSGKTSMLMALLGEMTIMKGRVFLPGGRSREEVRPDPETGLAETCAYVAQQAWLVNASIKDNILFSAPFEEQRYKDVIVACALERDLEILDNGDETLVGEKGITLSGGQKQRISLARAIYSNSKHLLLDDCLSAVDSHTAQWIFNNCIMGPMMRYRTCILVSHNIPLCVPSSDYVVMLNNGRVATQGPTQEVIASGKLGDDVLPKSKPGSGHVSRVPSRVPSSIGEESGNTLINEADGSDQQTKAQTVKKESKKQNAMEETKAIGSVKWPVMKLYLGSMGSWWFWIVAFFVFGAQQLSGVASSIWIKEWANQYATEEVKGVEFNMNSQSYAAQSFSPTYFAAVANYGNTNETSAFPTTIKTAPEVNATYYLVGLAMIGLAGALAALTRDLWIFFGSLTASWKLHNRLMSAVSGARFKFFDVKPLGQIMNRFSKDLEAVDQEVAPVAIGVMSCGLGIIVTVVLIAYITPGFLIAGVFITAAYVFLGQFYLHASRDLNRLESIQRSPLFQQFGETLSGVTTIRAYSDERRFVRDNLTRINTQLRPFIFLWAANRWLAFRTDLLGDLVAFTAGVFVIVSLGKIDPGSAGISLSYAIGFADNMLWLVRLYAMNEQNMNSVERIKEYLDGSVEFINYTTRYRKELDPVLKNLSFKIGAQEKVGIVGRTGAGKSSLALAIFRALEADEGKILLDDIDIGLIGLRDLREAITIVPQEPTLFMGTIRNNLDPFNLYTDEDIFAALRRVHLITADEVTPNSNNIPLPPQPPTIVTDDAQEPSRPPTATNKNVFLDLSSPVTESGSNLSQGQRQLLCLARAMLKKPNLLVMDEATASIDYATDTAIQETIRELTSTIITIAHRLQTIADYDKVLVLDKGEIVEYGHPWELIKKTGGSFRAMCETSGDFDHLAKIAKKAFKSKQLVDVDDEEEIAGVAVESVVTETAEATTEAGTTKTTPSV</sequence>
<feature type="domain" description="ABC transporter" evidence="12">
    <location>
        <begin position="1380"/>
        <end position="1646"/>
    </location>
</feature>
<feature type="transmembrane region" description="Helical" evidence="11">
    <location>
        <begin position="1035"/>
        <end position="1059"/>
    </location>
</feature>
<feature type="transmembrane region" description="Helical" evidence="11">
    <location>
        <begin position="1195"/>
        <end position="1217"/>
    </location>
</feature>
<evidence type="ECO:0008006" key="16">
    <source>
        <dbReference type="Google" id="ProtNLM"/>
    </source>
</evidence>
<dbReference type="CDD" id="cd03244">
    <property type="entry name" value="ABCC_MRP_domain2"/>
    <property type="match status" value="1"/>
</dbReference>
<dbReference type="GO" id="GO:0005524">
    <property type="term" value="F:ATP binding"/>
    <property type="evidence" value="ECO:0007669"/>
    <property type="project" value="UniProtKB-KW"/>
</dbReference>
<feature type="domain" description="ABC transporter" evidence="12">
    <location>
        <begin position="709"/>
        <end position="958"/>
    </location>
</feature>
<dbReference type="SUPFAM" id="SSF52540">
    <property type="entry name" value="P-loop containing nucleoside triphosphate hydrolases"/>
    <property type="match status" value="2"/>
</dbReference>
<feature type="region of interest" description="Disordered" evidence="10">
    <location>
        <begin position="1504"/>
        <end position="1535"/>
    </location>
</feature>
<feature type="transmembrane region" description="Helical" evidence="11">
    <location>
        <begin position="157"/>
        <end position="178"/>
    </location>
</feature>
<dbReference type="CDD" id="cd18596">
    <property type="entry name" value="ABC_6TM_VMR1_D1_like"/>
    <property type="match status" value="1"/>
</dbReference>
<keyword evidence="6" id="KW-0067">ATP-binding</keyword>
<evidence type="ECO:0000256" key="4">
    <source>
        <dbReference type="ARBA" id="ARBA00022737"/>
    </source>
</evidence>
<keyword evidence="5" id="KW-0547">Nucleotide-binding</keyword>
<keyword evidence="8 11" id="KW-0472">Membrane</keyword>
<evidence type="ECO:0000256" key="2">
    <source>
        <dbReference type="ARBA" id="ARBA00022448"/>
    </source>
</evidence>
<feature type="region of interest" description="Disordered" evidence="10">
    <location>
        <begin position="64"/>
        <end position="92"/>
    </location>
</feature>
<feature type="region of interest" description="Disordered" evidence="10">
    <location>
        <begin position="455"/>
        <end position="479"/>
    </location>
</feature>
<dbReference type="EMBL" id="JAULSR010000001">
    <property type="protein sequence ID" value="KAK0635814.1"/>
    <property type="molecule type" value="Genomic_DNA"/>
</dbReference>
<evidence type="ECO:0000256" key="1">
    <source>
        <dbReference type="ARBA" id="ARBA00004141"/>
    </source>
</evidence>
<evidence type="ECO:0000256" key="9">
    <source>
        <dbReference type="ARBA" id="ARBA00023180"/>
    </source>
</evidence>
<feature type="transmembrane region" description="Helical" evidence="11">
    <location>
        <begin position="366"/>
        <end position="385"/>
    </location>
</feature>
<dbReference type="Pfam" id="PF00664">
    <property type="entry name" value="ABC_membrane"/>
    <property type="match status" value="2"/>
</dbReference>
<dbReference type="Gene3D" id="1.20.1560.10">
    <property type="entry name" value="ABC transporter type 1, transmembrane domain"/>
    <property type="match status" value="2"/>
</dbReference>
<dbReference type="FunFam" id="3.40.50.300:FF:000825">
    <property type="entry name" value="ABC bile acid transporter"/>
    <property type="match status" value="1"/>
</dbReference>
<evidence type="ECO:0000256" key="11">
    <source>
        <dbReference type="SAM" id="Phobius"/>
    </source>
</evidence>
<feature type="transmembrane region" description="Helical" evidence="11">
    <location>
        <begin position="132"/>
        <end position="151"/>
    </location>
</feature>
<dbReference type="GO" id="GO:0016887">
    <property type="term" value="F:ATP hydrolysis activity"/>
    <property type="evidence" value="ECO:0007669"/>
    <property type="project" value="InterPro"/>
</dbReference>
<feature type="compositionally biased region" description="Low complexity" evidence="10">
    <location>
        <begin position="966"/>
        <end position="976"/>
    </location>
</feature>
<protein>
    <recommendedName>
        <fullName evidence="16">ATP-dependent bile acid permease</fullName>
    </recommendedName>
</protein>
<evidence type="ECO:0000256" key="6">
    <source>
        <dbReference type="ARBA" id="ARBA00022840"/>
    </source>
</evidence>
<feature type="transmembrane region" description="Helical" evidence="11">
    <location>
        <begin position="609"/>
        <end position="636"/>
    </location>
</feature>
<evidence type="ECO:0000256" key="3">
    <source>
        <dbReference type="ARBA" id="ARBA00022692"/>
    </source>
</evidence>
<dbReference type="GO" id="GO:0140359">
    <property type="term" value="F:ABC-type transporter activity"/>
    <property type="evidence" value="ECO:0007669"/>
    <property type="project" value="InterPro"/>
</dbReference>
<dbReference type="Gene3D" id="3.40.50.300">
    <property type="entry name" value="P-loop containing nucleotide triphosphate hydrolases"/>
    <property type="match status" value="2"/>
</dbReference>
<keyword evidence="2" id="KW-0813">Transport</keyword>
<feature type="compositionally biased region" description="Polar residues" evidence="10">
    <location>
        <begin position="981"/>
        <end position="999"/>
    </location>
</feature>
<feature type="region of interest" description="Disordered" evidence="10">
    <location>
        <begin position="950"/>
        <end position="1009"/>
    </location>
</feature>
<dbReference type="InterPro" id="IPR011527">
    <property type="entry name" value="ABC1_TM_dom"/>
</dbReference>
<keyword evidence="3 11" id="KW-0812">Transmembrane</keyword>
<dbReference type="InterPro" id="IPR027417">
    <property type="entry name" value="P-loop_NTPase"/>
</dbReference>
<evidence type="ECO:0000313" key="14">
    <source>
        <dbReference type="EMBL" id="KAK0635814.1"/>
    </source>
</evidence>
<feature type="domain" description="ABC transmembrane type-1" evidence="13">
    <location>
        <begin position="336"/>
        <end position="673"/>
    </location>
</feature>
<keyword evidence="15" id="KW-1185">Reference proteome</keyword>
<dbReference type="Proteomes" id="UP001174934">
    <property type="component" value="Unassembled WGS sequence"/>
</dbReference>
<feature type="transmembrane region" description="Helical" evidence="11">
    <location>
        <begin position="27"/>
        <end position="47"/>
    </location>
</feature>
<feature type="transmembrane region" description="Helical" evidence="11">
    <location>
        <begin position="333"/>
        <end position="354"/>
    </location>
</feature>
<dbReference type="FunFam" id="3.40.50.300:FF:000565">
    <property type="entry name" value="ABC bile acid transporter"/>
    <property type="match status" value="1"/>
</dbReference>
<dbReference type="InterPro" id="IPR003439">
    <property type="entry name" value="ABC_transporter-like_ATP-bd"/>
</dbReference>
<evidence type="ECO:0000259" key="12">
    <source>
        <dbReference type="PROSITE" id="PS50893"/>
    </source>
</evidence>
<reference evidence="14" key="1">
    <citation type="submission" date="2023-06" db="EMBL/GenBank/DDBJ databases">
        <title>Genome-scale phylogeny and comparative genomics of the fungal order Sordariales.</title>
        <authorList>
            <consortium name="Lawrence Berkeley National Laboratory"/>
            <person name="Hensen N."/>
            <person name="Bonometti L."/>
            <person name="Westerberg I."/>
            <person name="Brannstrom I.O."/>
            <person name="Guillou S."/>
            <person name="Cros-Aarteil S."/>
            <person name="Calhoun S."/>
            <person name="Haridas S."/>
            <person name="Kuo A."/>
            <person name="Mondo S."/>
            <person name="Pangilinan J."/>
            <person name="Riley R."/>
            <person name="LaButti K."/>
            <person name="Andreopoulos B."/>
            <person name="Lipzen A."/>
            <person name="Chen C."/>
            <person name="Yanf M."/>
            <person name="Daum C."/>
            <person name="Ng V."/>
            <person name="Clum A."/>
            <person name="Steindorff A."/>
            <person name="Ohm R."/>
            <person name="Martin F."/>
            <person name="Silar P."/>
            <person name="Natvig D."/>
            <person name="Lalanne C."/>
            <person name="Gautier V."/>
            <person name="Ament-velasquez S.L."/>
            <person name="Kruys A."/>
            <person name="Hutchinson M.I."/>
            <person name="Powell A.J."/>
            <person name="Barry K."/>
            <person name="Miller A.N."/>
            <person name="Grigoriev I.V."/>
            <person name="Debuchy R."/>
            <person name="Gladieux P."/>
            <person name="Thoren M.H."/>
            <person name="Johannesson H."/>
        </authorList>
    </citation>
    <scope>NUCLEOTIDE SEQUENCE</scope>
    <source>
        <strain evidence="14">SMH3391-2</strain>
    </source>
</reference>
<dbReference type="SMART" id="SM00382">
    <property type="entry name" value="AAA"/>
    <property type="match status" value="2"/>
</dbReference>
<dbReference type="Pfam" id="PF00005">
    <property type="entry name" value="ABC_tran"/>
    <property type="match status" value="2"/>
</dbReference>
<dbReference type="PROSITE" id="PS50929">
    <property type="entry name" value="ABC_TM1F"/>
    <property type="match status" value="2"/>
</dbReference>
<dbReference type="InterPro" id="IPR017871">
    <property type="entry name" value="ABC_transporter-like_CS"/>
</dbReference>
<comment type="subcellular location">
    <subcellularLocation>
        <location evidence="1">Membrane</location>
        <topology evidence="1">Multi-pass membrane protein</topology>
    </subcellularLocation>
</comment>
<name>A0AA39XKY2_9PEZI</name>
<feature type="transmembrane region" description="Helical" evidence="11">
    <location>
        <begin position="190"/>
        <end position="212"/>
    </location>
</feature>
<evidence type="ECO:0000259" key="13">
    <source>
        <dbReference type="PROSITE" id="PS50929"/>
    </source>
</evidence>
<dbReference type="InterPro" id="IPR036640">
    <property type="entry name" value="ABC1_TM_sf"/>
</dbReference>
<dbReference type="PANTHER" id="PTHR24223:SF353">
    <property type="entry name" value="ABC TRANSPORTER ATP-BINDING PROTEIN_PERMEASE VMR1-RELATED"/>
    <property type="match status" value="1"/>
</dbReference>
<organism evidence="14 15">
    <name type="scientific">Bombardia bombarda</name>
    <dbReference type="NCBI Taxonomy" id="252184"/>
    <lineage>
        <taxon>Eukaryota</taxon>
        <taxon>Fungi</taxon>
        <taxon>Dikarya</taxon>
        <taxon>Ascomycota</taxon>
        <taxon>Pezizomycotina</taxon>
        <taxon>Sordariomycetes</taxon>
        <taxon>Sordariomycetidae</taxon>
        <taxon>Sordariales</taxon>
        <taxon>Lasiosphaeriaceae</taxon>
        <taxon>Bombardia</taxon>
    </lineage>
</organism>
<keyword evidence="7 11" id="KW-1133">Transmembrane helix</keyword>
<feature type="transmembrane region" description="Helical" evidence="11">
    <location>
        <begin position="505"/>
        <end position="525"/>
    </location>
</feature>
<dbReference type="InterPro" id="IPR050173">
    <property type="entry name" value="ABC_transporter_C-like"/>
</dbReference>
<feature type="transmembrane region" description="Helical" evidence="11">
    <location>
        <begin position="1120"/>
        <end position="1139"/>
    </location>
</feature>
<feature type="transmembrane region" description="Helical" evidence="11">
    <location>
        <begin position="1223"/>
        <end position="1242"/>
    </location>
</feature>
<feature type="transmembrane region" description="Helical" evidence="11">
    <location>
        <begin position="531"/>
        <end position="549"/>
    </location>
</feature>
<dbReference type="GO" id="GO:0000329">
    <property type="term" value="C:fungal-type vacuole membrane"/>
    <property type="evidence" value="ECO:0007669"/>
    <property type="project" value="TreeGrafter"/>
</dbReference>
<evidence type="ECO:0000256" key="7">
    <source>
        <dbReference type="ARBA" id="ARBA00022989"/>
    </source>
</evidence>
<dbReference type="CDD" id="cd18604">
    <property type="entry name" value="ABC_6TM_VMR1_D2_like"/>
    <property type="match status" value="1"/>
</dbReference>
<feature type="transmembrane region" description="Helical" evidence="11">
    <location>
        <begin position="218"/>
        <end position="240"/>
    </location>
</feature>
<accession>A0AA39XKY2</accession>
<dbReference type="SUPFAM" id="SSF90123">
    <property type="entry name" value="ABC transporter transmembrane region"/>
    <property type="match status" value="2"/>
</dbReference>
<evidence type="ECO:0000313" key="15">
    <source>
        <dbReference type="Proteomes" id="UP001174934"/>
    </source>
</evidence>
<keyword evidence="4" id="KW-0677">Repeat</keyword>
<evidence type="ECO:0000256" key="10">
    <source>
        <dbReference type="SAM" id="MobiDB-lite"/>
    </source>
</evidence>
<dbReference type="PANTHER" id="PTHR24223">
    <property type="entry name" value="ATP-BINDING CASSETTE SUB-FAMILY C"/>
    <property type="match status" value="1"/>
</dbReference>
<evidence type="ECO:0000256" key="5">
    <source>
        <dbReference type="ARBA" id="ARBA00022741"/>
    </source>
</evidence>
<feature type="compositionally biased region" description="Acidic residues" evidence="10">
    <location>
        <begin position="80"/>
        <end position="92"/>
    </location>
</feature>
<evidence type="ECO:0000256" key="8">
    <source>
        <dbReference type="ARBA" id="ARBA00023136"/>
    </source>
</evidence>